<keyword evidence="3" id="KW-1185">Reference proteome</keyword>
<feature type="transmembrane region" description="Helical" evidence="1">
    <location>
        <begin position="20"/>
        <end position="41"/>
    </location>
</feature>
<dbReference type="AlphaFoldDB" id="A0A397UJB9"/>
<evidence type="ECO:0000256" key="1">
    <source>
        <dbReference type="SAM" id="Phobius"/>
    </source>
</evidence>
<gene>
    <name evidence="2" type="ORF">C2G38_2110025</name>
</gene>
<sequence>MYQLNHELYYPFHKHQWCFVSLLLSYMPLKGTIFSGMFAIIDCMRRILIYFASVKSVRFPYACDHALRNSILLKAKPFLLINIVIYFWLSASSFLLSVWFKPMDFWTCHSCKARYALESNTFEQYSQCYVSRHS</sequence>
<evidence type="ECO:0000313" key="2">
    <source>
        <dbReference type="EMBL" id="RIB08879.1"/>
    </source>
</evidence>
<reference evidence="2 3" key="1">
    <citation type="submission" date="2018-06" db="EMBL/GenBank/DDBJ databases">
        <title>Comparative genomics reveals the genomic features of Rhizophagus irregularis, R. cerebriforme, R. diaphanum and Gigaspora rosea, and their symbiotic lifestyle signature.</title>
        <authorList>
            <person name="Morin E."/>
            <person name="San Clemente H."/>
            <person name="Chen E.C.H."/>
            <person name="De La Providencia I."/>
            <person name="Hainaut M."/>
            <person name="Kuo A."/>
            <person name="Kohler A."/>
            <person name="Murat C."/>
            <person name="Tang N."/>
            <person name="Roy S."/>
            <person name="Loubradou J."/>
            <person name="Henrissat B."/>
            <person name="Grigoriev I.V."/>
            <person name="Corradi N."/>
            <person name="Roux C."/>
            <person name="Martin F.M."/>
        </authorList>
    </citation>
    <scope>NUCLEOTIDE SEQUENCE [LARGE SCALE GENOMIC DNA]</scope>
    <source>
        <strain evidence="2 3">DAOM 194757</strain>
    </source>
</reference>
<organism evidence="2 3">
    <name type="scientific">Gigaspora rosea</name>
    <dbReference type="NCBI Taxonomy" id="44941"/>
    <lineage>
        <taxon>Eukaryota</taxon>
        <taxon>Fungi</taxon>
        <taxon>Fungi incertae sedis</taxon>
        <taxon>Mucoromycota</taxon>
        <taxon>Glomeromycotina</taxon>
        <taxon>Glomeromycetes</taxon>
        <taxon>Diversisporales</taxon>
        <taxon>Gigasporaceae</taxon>
        <taxon>Gigaspora</taxon>
    </lineage>
</organism>
<keyword evidence="1" id="KW-0472">Membrane</keyword>
<dbReference type="Proteomes" id="UP000266673">
    <property type="component" value="Unassembled WGS sequence"/>
</dbReference>
<proteinExistence type="predicted"/>
<comment type="caution">
    <text evidence="2">The sequence shown here is derived from an EMBL/GenBank/DDBJ whole genome shotgun (WGS) entry which is preliminary data.</text>
</comment>
<dbReference type="EMBL" id="QKWP01001449">
    <property type="protein sequence ID" value="RIB08879.1"/>
    <property type="molecule type" value="Genomic_DNA"/>
</dbReference>
<name>A0A397UJB9_9GLOM</name>
<protein>
    <submittedName>
        <fullName evidence="2">Uncharacterized protein</fullName>
    </submittedName>
</protein>
<evidence type="ECO:0000313" key="3">
    <source>
        <dbReference type="Proteomes" id="UP000266673"/>
    </source>
</evidence>
<accession>A0A397UJB9</accession>
<keyword evidence="1" id="KW-1133">Transmembrane helix</keyword>
<feature type="transmembrane region" description="Helical" evidence="1">
    <location>
        <begin position="78"/>
        <end position="100"/>
    </location>
</feature>
<keyword evidence="1" id="KW-0812">Transmembrane</keyword>